<dbReference type="InterPro" id="IPR029058">
    <property type="entry name" value="AB_hydrolase_fold"/>
</dbReference>
<evidence type="ECO:0000259" key="2">
    <source>
        <dbReference type="Pfam" id="PF12697"/>
    </source>
</evidence>
<feature type="domain" description="AB hydrolase-1" evidence="2">
    <location>
        <begin position="32"/>
        <end position="165"/>
    </location>
</feature>
<dbReference type="PANTHER" id="PTHR37017:SF11">
    <property type="entry name" value="ESTERASE_LIPASE_THIOESTERASE DOMAIN-CONTAINING PROTEIN"/>
    <property type="match status" value="1"/>
</dbReference>
<dbReference type="SUPFAM" id="SSF53474">
    <property type="entry name" value="alpha/beta-Hydrolases"/>
    <property type="match status" value="1"/>
</dbReference>
<feature type="signal peptide" evidence="1">
    <location>
        <begin position="1"/>
        <end position="23"/>
    </location>
</feature>
<keyword evidence="4" id="KW-1185">Reference proteome</keyword>
<comment type="caution">
    <text evidence="3">The sequence shown here is derived from an EMBL/GenBank/DDBJ whole genome shotgun (WGS) entry which is preliminary data.</text>
</comment>
<gene>
    <name evidence="3" type="ORF">QU605_08315</name>
</gene>
<sequence length="259" mass="28751">MKHINSFLLFLLTLCLYPSPISGQDESAKPVFVLVHGTFQWGGQWNLLKSDLVSKGYVVYNPTLTGLGEKNHLLSKETGISTHINDIVNFIKWRDLDNIILVAHSYGGPVISGVVDKVGNKIKHQVYIDCAPADNGENTLDVFGPEVARISMESAKENGDGWLITADALREPIPTMSKHPLKSYTERVEIVNDVKTDGTIIIATEAMEIFGYMRTKSAPKKAKARNWEVITVEGPHTLQEQDPSMSEISKILVDIYESL</sequence>
<protein>
    <submittedName>
        <fullName evidence="3">Alpha/beta hydrolase</fullName>
    </submittedName>
</protein>
<name>A0ABT7WEY0_9FLAO</name>
<evidence type="ECO:0000313" key="4">
    <source>
        <dbReference type="Proteomes" id="UP001174839"/>
    </source>
</evidence>
<evidence type="ECO:0000256" key="1">
    <source>
        <dbReference type="SAM" id="SignalP"/>
    </source>
</evidence>
<keyword evidence="1" id="KW-0732">Signal</keyword>
<accession>A0ABT7WEY0</accession>
<dbReference type="RefSeq" id="WP_289724827.1">
    <property type="nucleotide sequence ID" value="NZ_JAUDUY010000003.1"/>
</dbReference>
<dbReference type="Pfam" id="PF12697">
    <property type="entry name" value="Abhydrolase_6"/>
    <property type="match status" value="1"/>
</dbReference>
<dbReference type="GO" id="GO:0016787">
    <property type="term" value="F:hydrolase activity"/>
    <property type="evidence" value="ECO:0007669"/>
    <property type="project" value="UniProtKB-KW"/>
</dbReference>
<feature type="chain" id="PRO_5047413488" evidence="1">
    <location>
        <begin position="24"/>
        <end position="259"/>
    </location>
</feature>
<organism evidence="3 4">
    <name type="scientific">Robiginitalea aurantiaca</name>
    <dbReference type="NCBI Taxonomy" id="3056915"/>
    <lineage>
        <taxon>Bacteria</taxon>
        <taxon>Pseudomonadati</taxon>
        <taxon>Bacteroidota</taxon>
        <taxon>Flavobacteriia</taxon>
        <taxon>Flavobacteriales</taxon>
        <taxon>Flavobacteriaceae</taxon>
        <taxon>Robiginitalea</taxon>
    </lineage>
</organism>
<proteinExistence type="predicted"/>
<keyword evidence="3" id="KW-0378">Hydrolase</keyword>
<dbReference type="InterPro" id="IPR052897">
    <property type="entry name" value="Sec-Metab_Biosynth_Hydrolase"/>
</dbReference>
<dbReference type="EMBL" id="JAUDUY010000003">
    <property type="protein sequence ID" value="MDM9631472.1"/>
    <property type="molecule type" value="Genomic_DNA"/>
</dbReference>
<dbReference type="PANTHER" id="PTHR37017">
    <property type="entry name" value="AB HYDROLASE-1 DOMAIN-CONTAINING PROTEIN-RELATED"/>
    <property type="match status" value="1"/>
</dbReference>
<dbReference type="Gene3D" id="3.40.50.1820">
    <property type="entry name" value="alpha/beta hydrolase"/>
    <property type="match status" value="1"/>
</dbReference>
<evidence type="ECO:0000313" key="3">
    <source>
        <dbReference type="EMBL" id="MDM9631472.1"/>
    </source>
</evidence>
<dbReference type="Proteomes" id="UP001174839">
    <property type="component" value="Unassembled WGS sequence"/>
</dbReference>
<reference evidence="3" key="1">
    <citation type="submission" date="2023-06" db="EMBL/GenBank/DDBJ databases">
        <title>Robiginitalea aurantiacus sp. nov. and Algoriphagus sediminis sp. nov., isolated from coastal sediment.</title>
        <authorList>
            <person name="Zhou Z.Y."/>
            <person name="An J."/>
            <person name="Jia Y.W."/>
            <person name="Du Z.J."/>
        </authorList>
    </citation>
    <scope>NUCLEOTIDE SEQUENCE</scope>
    <source>
        <strain evidence="3">M39</strain>
    </source>
</reference>
<dbReference type="InterPro" id="IPR000073">
    <property type="entry name" value="AB_hydrolase_1"/>
</dbReference>